<gene>
    <name evidence="2" type="ORF">E6K79_02750</name>
</gene>
<evidence type="ECO:0000313" key="2">
    <source>
        <dbReference type="EMBL" id="TMQ66289.1"/>
    </source>
</evidence>
<dbReference type="Gene3D" id="3.10.180.10">
    <property type="entry name" value="2,3-Dihydroxybiphenyl 1,2-Dioxygenase, domain 1"/>
    <property type="match status" value="1"/>
</dbReference>
<dbReference type="SUPFAM" id="SSF54593">
    <property type="entry name" value="Glyoxalase/Bleomycin resistance protein/Dihydroxybiphenyl dioxygenase"/>
    <property type="match status" value="1"/>
</dbReference>
<dbReference type="PROSITE" id="PS51819">
    <property type="entry name" value="VOC"/>
    <property type="match status" value="1"/>
</dbReference>
<organism evidence="2 3">
    <name type="scientific">Eiseniibacteriota bacterium</name>
    <dbReference type="NCBI Taxonomy" id="2212470"/>
    <lineage>
        <taxon>Bacteria</taxon>
        <taxon>Candidatus Eiseniibacteriota</taxon>
    </lineage>
</organism>
<dbReference type="Pfam" id="PF00903">
    <property type="entry name" value="Glyoxalase"/>
    <property type="match status" value="1"/>
</dbReference>
<dbReference type="EMBL" id="VBOZ01000009">
    <property type="protein sequence ID" value="TMQ66289.1"/>
    <property type="molecule type" value="Genomic_DNA"/>
</dbReference>
<dbReference type="InterPro" id="IPR037523">
    <property type="entry name" value="VOC_core"/>
</dbReference>
<dbReference type="InterPro" id="IPR004360">
    <property type="entry name" value="Glyas_Fos-R_dOase_dom"/>
</dbReference>
<evidence type="ECO:0000259" key="1">
    <source>
        <dbReference type="PROSITE" id="PS51819"/>
    </source>
</evidence>
<comment type="caution">
    <text evidence="2">The sequence shown here is derived from an EMBL/GenBank/DDBJ whole genome shotgun (WGS) entry which is preliminary data.</text>
</comment>
<dbReference type="Proteomes" id="UP000317691">
    <property type="component" value="Unassembled WGS sequence"/>
</dbReference>
<reference evidence="2 3" key="1">
    <citation type="journal article" date="2019" name="Nat. Microbiol.">
        <title>Mediterranean grassland soil C-N compound turnover is dependent on rainfall and depth, and is mediated by genomically divergent microorganisms.</title>
        <authorList>
            <person name="Diamond S."/>
            <person name="Andeer P.F."/>
            <person name="Li Z."/>
            <person name="Crits-Christoph A."/>
            <person name="Burstein D."/>
            <person name="Anantharaman K."/>
            <person name="Lane K.R."/>
            <person name="Thomas B.C."/>
            <person name="Pan C."/>
            <person name="Northen T.R."/>
            <person name="Banfield J.F."/>
        </authorList>
    </citation>
    <scope>NUCLEOTIDE SEQUENCE [LARGE SCALE GENOMIC DNA]</scope>
    <source>
        <strain evidence="2">WS_9</strain>
    </source>
</reference>
<feature type="domain" description="VOC" evidence="1">
    <location>
        <begin position="1"/>
        <end position="120"/>
    </location>
</feature>
<sequence length="122" mass="13275">MIAFRYLVRDVERAKSFYVGLLGFELVKQWGPAFAEVELDGVSVWLSGPQTSAAKPMPDGRKPEPGGWNRAVVIVEDLTTRVEELKAAGVTFRNTLLSGPGGSQILAEDGVGNVVELFEPRD</sequence>
<name>A0A538TRN6_UNCEI</name>
<accession>A0A538TRN6</accession>
<dbReference type="InterPro" id="IPR029068">
    <property type="entry name" value="Glyas_Bleomycin-R_OHBP_Dase"/>
</dbReference>
<evidence type="ECO:0000313" key="3">
    <source>
        <dbReference type="Proteomes" id="UP000317691"/>
    </source>
</evidence>
<proteinExistence type="predicted"/>
<dbReference type="AlphaFoldDB" id="A0A538TRN6"/>
<protein>
    <submittedName>
        <fullName evidence="2">VOC family protein</fullName>
    </submittedName>
</protein>